<protein>
    <submittedName>
        <fullName evidence="2">Uncharacterized protein</fullName>
    </submittedName>
</protein>
<feature type="transmembrane region" description="Helical" evidence="1">
    <location>
        <begin position="23"/>
        <end position="45"/>
    </location>
</feature>
<feature type="transmembrane region" description="Helical" evidence="1">
    <location>
        <begin position="84"/>
        <end position="100"/>
    </location>
</feature>
<sequence>MAVRRAIREALKFADAVSVLEHALSGIGMAAVGVGALQFYYYVFCATRGSEPGFPRWGKVLLFVLIASAAVTLTWSLIYGRTGPLVVPAGLFVIAWWLARPDHWNHLALRVPGAFIALIGGLVWLNFDLAWKVSEWPTTHDTFAVVLAHLLASGATLITFSIAVGAAVRRCAWLRPASAGGQ</sequence>
<feature type="transmembrane region" description="Helical" evidence="1">
    <location>
        <begin position="147"/>
        <end position="168"/>
    </location>
</feature>
<keyword evidence="1" id="KW-0472">Membrane</keyword>
<evidence type="ECO:0000256" key="1">
    <source>
        <dbReference type="SAM" id="Phobius"/>
    </source>
</evidence>
<dbReference type="Proteomes" id="UP000281098">
    <property type="component" value="Unassembled WGS sequence"/>
</dbReference>
<accession>A0ABX9YQH1</accession>
<evidence type="ECO:0000313" key="3">
    <source>
        <dbReference type="Proteomes" id="UP000281098"/>
    </source>
</evidence>
<evidence type="ECO:0000313" key="2">
    <source>
        <dbReference type="EMBL" id="RQY93839.1"/>
    </source>
</evidence>
<comment type="caution">
    <text evidence="2">The sequence shown here is derived from an EMBL/GenBank/DDBJ whole genome shotgun (WGS) entry which is preliminary data.</text>
</comment>
<dbReference type="EMBL" id="QTPM01000012">
    <property type="protein sequence ID" value="RQY93839.1"/>
    <property type="molecule type" value="Genomic_DNA"/>
</dbReference>
<keyword evidence="1" id="KW-1133">Transmembrane helix</keyword>
<feature type="transmembrane region" description="Helical" evidence="1">
    <location>
        <begin position="57"/>
        <end position="78"/>
    </location>
</feature>
<keyword evidence="1" id="KW-0812">Transmembrane</keyword>
<feature type="transmembrane region" description="Helical" evidence="1">
    <location>
        <begin position="107"/>
        <end position="127"/>
    </location>
</feature>
<reference evidence="2 3" key="1">
    <citation type="submission" date="2018-08" db="EMBL/GenBank/DDBJ databases">
        <title>Comparative analysis of Burkholderia isolates from Puerto Rico.</title>
        <authorList>
            <person name="Hall C."/>
            <person name="Sahl J."/>
            <person name="Wagner D."/>
        </authorList>
    </citation>
    <scope>NUCLEOTIDE SEQUENCE [LARGE SCALE GENOMIC DNA]</scope>
    <source>
        <strain evidence="2 3">Bp8966</strain>
    </source>
</reference>
<name>A0ABX9YQH1_9BURK</name>
<proteinExistence type="predicted"/>
<organism evidence="2 3">
    <name type="scientific">Burkholderia stagnalis</name>
    <dbReference type="NCBI Taxonomy" id="1503054"/>
    <lineage>
        <taxon>Bacteria</taxon>
        <taxon>Pseudomonadati</taxon>
        <taxon>Pseudomonadota</taxon>
        <taxon>Betaproteobacteria</taxon>
        <taxon>Burkholderiales</taxon>
        <taxon>Burkholderiaceae</taxon>
        <taxon>Burkholderia</taxon>
        <taxon>Burkholderia cepacia complex</taxon>
    </lineage>
</organism>
<keyword evidence="3" id="KW-1185">Reference proteome</keyword>
<gene>
    <name evidence="2" type="ORF">DF017_12495</name>
</gene>